<evidence type="ECO:0000313" key="10">
    <source>
        <dbReference type="Proteomes" id="UP000241890"/>
    </source>
</evidence>
<keyword evidence="10" id="KW-1185">Reference proteome</keyword>
<protein>
    <submittedName>
        <fullName evidence="9">Protein kinase, putative</fullName>
    </submittedName>
</protein>
<evidence type="ECO:0000256" key="7">
    <source>
        <dbReference type="SAM" id="MobiDB-lite"/>
    </source>
</evidence>
<dbReference type="PANTHER" id="PTHR24355">
    <property type="entry name" value="G PROTEIN-COUPLED RECEPTOR KINASE/RIBOSOMAL PROTEIN S6 KINASE"/>
    <property type="match status" value="1"/>
</dbReference>
<dbReference type="Gene3D" id="1.10.510.10">
    <property type="entry name" value="Transferase(Phosphotransferase) domain 1"/>
    <property type="match status" value="1"/>
</dbReference>
<keyword evidence="3 6" id="KW-0547">Nucleotide-binding</keyword>
<dbReference type="InterPro" id="IPR011009">
    <property type="entry name" value="Kinase-like_dom_sf"/>
</dbReference>
<dbReference type="GO" id="GO:0005524">
    <property type="term" value="F:ATP binding"/>
    <property type="evidence" value="ECO:0007669"/>
    <property type="project" value="UniProtKB-UniRule"/>
</dbReference>
<evidence type="ECO:0000256" key="3">
    <source>
        <dbReference type="ARBA" id="ARBA00022741"/>
    </source>
</evidence>
<dbReference type="OrthoDB" id="354826at2759"/>
<reference evidence="9 10" key="1">
    <citation type="submission" date="2017-12" db="EMBL/GenBank/DDBJ databases">
        <title>Sequencing, de novo assembly and annotation of complete genome of a new Thraustochytrid species, strain FCC1311.</title>
        <authorList>
            <person name="Sedici K."/>
            <person name="Godart F."/>
            <person name="Aiese Cigliano R."/>
            <person name="Sanseverino W."/>
            <person name="Barakat M."/>
            <person name="Ortet P."/>
            <person name="Marechal E."/>
            <person name="Cagnac O."/>
            <person name="Amato A."/>
        </authorList>
    </citation>
    <scope>NUCLEOTIDE SEQUENCE [LARGE SCALE GENOMIC DNA]</scope>
</reference>
<dbReference type="Pfam" id="PF00069">
    <property type="entry name" value="Pkinase"/>
    <property type="match status" value="1"/>
</dbReference>
<dbReference type="InterPro" id="IPR045270">
    <property type="entry name" value="STKc_AGC"/>
</dbReference>
<feature type="region of interest" description="Disordered" evidence="7">
    <location>
        <begin position="218"/>
        <end position="243"/>
    </location>
</feature>
<keyword evidence="2" id="KW-0808">Transferase</keyword>
<feature type="compositionally biased region" description="Acidic residues" evidence="7">
    <location>
        <begin position="165"/>
        <end position="177"/>
    </location>
</feature>
<keyword evidence="4 9" id="KW-0418">Kinase</keyword>
<evidence type="ECO:0000256" key="5">
    <source>
        <dbReference type="ARBA" id="ARBA00022840"/>
    </source>
</evidence>
<organism evidence="9 10">
    <name type="scientific">Hondaea fermentalgiana</name>
    <dbReference type="NCBI Taxonomy" id="2315210"/>
    <lineage>
        <taxon>Eukaryota</taxon>
        <taxon>Sar</taxon>
        <taxon>Stramenopiles</taxon>
        <taxon>Bigyra</taxon>
        <taxon>Labyrinthulomycetes</taxon>
        <taxon>Thraustochytrida</taxon>
        <taxon>Thraustochytriidae</taxon>
        <taxon>Hondaea</taxon>
    </lineage>
</organism>
<keyword evidence="1" id="KW-0723">Serine/threonine-protein kinase</keyword>
<evidence type="ECO:0000256" key="1">
    <source>
        <dbReference type="ARBA" id="ARBA00022527"/>
    </source>
</evidence>
<dbReference type="SUPFAM" id="SSF56112">
    <property type="entry name" value="Protein kinase-like (PK-like)"/>
    <property type="match status" value="1"/>
</dbReference>
<dbReference type="Gene3D" id="3.30.200.20">
    <property type="entry name" value="Phosphorylase Kinase, domain 1"/>
    <property type="match status" value="1"/>
</dbReference>
<dbReference type="InParanoid" id="A0A2R5GY83"/>
<dbReference type="GO" id="GO:0004674">
    <property type="term" value="F:protein serine/threonine kinase activity"/>
    <property type="evidence" value="ECO:0007669"/>
    <property type="project" value="UniProtKB-KW"/>
</dbReference>
<dbReference type="EMBL" id="BEYU01000154">
    <property type="protein sequence ID" value="GBG33411.1"/>
    <property type="molecule type" value="Genomic_DNA"/>
</dbReference>
<dbReference type="InterPro" id="IPR000719">
    <property type="entry name" value="Prot_kinase_dom"/>
</dbReference>
<evidence type="ECO:0000259" key="8">
    <source>
        <dbReference type="PROSITE" id="PS50011"/>
    </source>
</evidence>
<dbReference type="PROSITE" id="PS50011">
    <property type="entry name" value="PROTEIN_KINASE_DOM"/>
    <property type="match status" value="1"/>
</dbReference>
<evidence type="ECO:0000256" key="6">
    <source>
        <dbReference type="PROSITE-ProRule" id="PRU10141"/>
    </source>
</evidence>
<gene>
    <name evidence="9" type="ORF">FCC1311_096342</name>
</gene>
<feature type="region of interest" description="Disordered" evidence="7">
    <location>
        <begin position="151"/>
        <end position="181"/>
    </location>
</feature>
<evidence type="ECO:0000256" key="4">
    <source>
        <dbReference type="ARBA" id="ARBA00022777"/>
    </source>
</evidence>
<keyword evidence="5 6" id="KW-0067">ATP-binding</keyword>
<dbReference type="AlphaFoldDB" id="A0A2R5GY83"/>
<dbReference type="PROSITE" id="PS00107">
    <property type="entry name" value="PROTEIN_KINASE_ATP"/>
    <property type="match status" value="1"/>
</dbReference>
<dbReference type="PANTHER" id="PTHR24355:SF18">
    <property type="entry name" value="G PROTEIN-COUPLED RECEPTOR KINASE"/>
    <property type="match status" value="1"/>
</dbReference>
<dbReference type="Proteomes" id="UP000241890">
    <property type="component" value="Unassembled WGS sequence"/>
</dbReference>
<dbReference type="InterPro" id="IPR017441">
    <property type="entry name" value="Protein_kinase_ATP_BS"/>
</dbReference>
<feature type="domain" description="Protein kinase" evidence="8">
    <location>
        <begin position="354"/>
        <end position="616"/>
    </location>
</feature>
<name>A0A2R5GY83_9STRA</name>
<comment type="caution">
    <text evidence="9">The sequence shown here is derived from an EMBL/GenBank/DDBJ whole genome shotgun (WGS) entry which is preliminary data.</text>
</comment>
<proteinExistence type="predicted"/>
<feature type="binding site" evidence="6">
    <location>
        <position position="383"/>
    </location>
    <ligand>
        <name>ATP</name>
        <dbReference type="ChEBI" id="CHEBI:30616"/>
    </ligand>
</feature>
<sequence>MDITFDDVAHVIQDAKYQRAILDTAPRPSKRIPPLGRGFNAEAFIEKYEISCATVIAEPLGRWFMDKFADLNEKITEEVTGQSRGERHETRFLSFVESVYEAKRQDPSGVAPFGQVLQLLREHRLDRHPLVESFLLESSSHQKPLRKTLETAMTEAVSAPSAKDGEEDVEEEEEEDSMSMTEENAWVAYAQRAANGTAEADDEALDENDVGLVTKEGEEAGADADNADDEDNPAELKGVPSLLNSESGFLDGIDAETEVATYDPNNTAAGGVTTQVGTSRVRTVGAVGRLTAARAGVKSRLHKQRSVDLSEALDSLMLSLCQPIYERFVNHKVGFTHYARFKTYAMQPVAERQIEYHRVLGQGAFGTVHGCAILQTGTLLAMKLMSKKKIKVKHSKSQVIAERTALETLARHPSPYCMKLRYAFQTKDAYNLILPLAIGGDLKFHLRMGPFSEKRAKFYAAEIAVGVGHMHSLGFIMRDLKPRNILLDSDGHVKISDFGLAVPVVGGNLAKGRAGTEGYWSPEVINNHRYGVDADWWSYGTCLFELLTGFNPFSTKHTGLPTRNQGTRTATVKFPKTVPQSARALISALLDRNVETRLGTKRGVNDVLNARAFPFWNGLDMRRIRAGTHPVPWVPEKGQIYAVSQSEMLDFEDDPNGNTLRRVKLTPEDAIDFEDFVDLDEHQKDIVRALPINTDVVHFVEDLVRIPAKTSRRGPGAVGASMASAARKSLRPSTVEALGKNDACCSLM</sequence>
<evidence type="ECO:0000256" key="2">
    <source>
        <dbReference type="ARBA" id="ARBA00022679"/>
    </source>
</evidence>
<evidence type="ECO:0000313" key="9">
    <source>
        <dbReference type="EMBL" id="GBG33411.1"/>
    </source>
</evidence>
<dbReference type="SMART" id="SM00220">
    <property type="entry name" value="S_TKc"/>
    <property type="match status" value="1"/>
</dbReference>
<feature type="compositionally biased region" description="Acidic residues" evidence="7">
    <location>
        <begin position="219"/>
        <end position="233"/>
    </location>
</feature>
<accession>A0A2R5GY83</accession>
<dbReference type="CDD" id="cd05123">
    <property type="entry name" value="STKc_AGC"/>
    <property type="match status" value="1"/>
</dbReference>